<dbReference type="GO" id="GO:0005615">
    <property type="term" value="C:extracellular space"/>
    <property type="evidence" value="ECO:0007669"/>
    <property type="project" value="TreeGrafter"/>
</dbReference>
<keyword evidence="4 10" id="KW-0732">Signal</keyword>
<organism evidence="12 13">
    <name type="scientific">Rhynocoris fuscipes</name>
    <dbReference type="NCBI Taxonomy" id="488301"/>
    <lineage>
        <taxon>Eukaryota</taxon>
        <taxon>Metazoa</taxon>
        <taxon>Ecdysozoa</taxon>
        <taxon>Arthropoda</taxon>
        <taxon>Hexapoda</taxon>
        <taxon>Insecta</taxon>
        <taxon>Pterygota</taxon>
        <taxon>Neoptera</taxon>
        <taxon>Paraneoptera</taxon>
        <taxon>Hemiptera</taxon>
        <taxon>Heteroptera</taxon>
        <taxon>Panheteroptera</taxon>
        <taxon>Cimicomorpha</taxon>
        <taxon>Reduviidae</taxon>
        <taxon>Harpactorinae</taxon>
        <taxon>Harpactorini</taxon>
        <taxon>Rhynocoris</taxon>
    </lineage>
</organism>
<sequence>MISVQVISYFCILAFISTHAQSPLGLNKGDVCQGRGKSASTCQLLKDCPQIGDFKRKRPKICNFKGLDPIICCPPKTSNSNKVDKLKNIKSNGNAIKTCQTISPTVCQSLTTNILRIRRAIVRSMVAGGKAAPPRQHRYMVLIGYGNAEDKEWNCGGSLLSERWVLSAAHCASPQGIGPARWARVGDLDISSTNEDARPQEKIIVKRTIHPNYKEPAVYYDIALFKLDSDVVFNDWVAPVCLYTDNQISATKATVTGWGRLEFLGSVSPKLQEVDITLVNGTECKRLHGKNARIPDGIAPDIMVCAGEKEGGKDACSGDSGGPLLINQANSCLKYQIGITSFGKECGLPNSPGVYTKISPFVPWIESIVWPN</sequence>
<dbReference type="GO" id="GO:0016485">
    <property type="term" value="P:protein processing"/>
    <property type="evidence" value="ECO:0007669"/>
    <property type="project" value="UniProtKB-ARBA"/>
</dbReference>
<proteinExistence type="inferred from homology"/>
<dbReference type="Gene3D" id="2.40.10.10">
    <property type="entry name" value="Trypsin-like serine proteases"/>
    <property type="match status" value="1"/>
</dbReference>
<dbReference type="EMBL" id="JAPXFL010000005">
    <property type="protein sequence ID" value="KAK9506531.1"/>
    <property type="molecule type" value="Genomic_DNA"/>
</dbReference>
<dbReference type="SMART" id="SM00020">
    <property type="entry name" value="Tryp_SPc"/>
    <property type="match status" value="1"/>
</dbReference>
<feature type="chain" id="PRO_5043362648" description="Peptidase S1 domain-containing protein" evidence="10">
    <location>
        <begin position="21"/>
        <end position="372"/>
    </location>
</feature>
<comment type="caution">
    <text evidence="12">The sequence shown here is derived from an EMBL/GenBank/DDBJ whole genome shotgun (WGS) entry which is preliminary data.</text>
</comment>
<keyword evidence="2" id="KW-0964">Secreted</keyword>
<dbReference type="FunFam" id="2.40.10.10:FF:000047">
    <property type="entry name" value="Trypsin eta"/>
    <property type="match status" value="1"/>
</dbReference>
<reference evidence="12 13" key="1">
    <citation type="submission" date="2022-12" db="EMBL/GenBank/DDBJ databases">
        <title>Chromosome-level genome assembly of true bugs.</title>
        <authorList>
            <person name="Ma L."/>
            <person name="Li H."/>
        </authorList>
    </citation>
    <scope>NUCLEOTIDE SEQUENCE [LARGE SCALE GENOMIC DNA]</scope>
    <source>
        <strain evidence="12">Lab_2022b</strain>
    </source>
</reference>
<evidence type="ECO:0000259" key="11">
    <source>
        <dbReference type="PROSITE" id="PS50240"/>
    </source>
</evidence>
<dbReference type="AlphaFoldDB" id="A0AAW1D729"/>
<dbReference type="Pfam" id="PF00089">
    <property type="entry name" value="Trypsin"/>
    <property type="match status" value="1"/>
</dbReference>
<dbReference type="PANTHER" id="PTHR24264:SF65">
    <property type="entry name" value="SRCR DOMAIN-CONTAINING PROTEIN"/>
    <property type="match status" value="1"/>
</dbReference>
<evidence type="ECO:0000313" key="13">
    <source>
        <dbReference type="Proteomes" id="UP001461498"/>
    </source>
</evidence>
<dbReference type="SUPFAM" id="SSF50494">
    <property type="entry name" value="Trypsin-like serine proteases"/>
    <property type="match status" value="1"/>
</dbReference>
<dbReference type="InterPro" id="IPR043504">
    <property type="entry name" value="Peptidase_S1_PA_chymotrypsin"/>
</dbReference>
<evidence type="ECO:0000256" key="7">
    <source>
        <dbReference type="ARBA" id="ARBA00023157"/>
    </source>
</evidence>
<dbReference type="InterPro" id="IPR050127">
    <property type="entry name" value="Serine_Proteases_S1"/>
</dbReference>
<evidence type="ECO:0000256" key="6">
    <source>
        <dbReference type="ARBA" id="ARBA00022825"/>
    </source>
</evidence>
<dbReference type="Proteomes" id="UP001461498">
    <property type="component" value="Unassembled WGS sequence"/>
</dbReference>
<dbReference type="InterPro" id="IPR022700">
    <property type="entry name" value="CLIP"/>
</dbReference>
<evidence type="ECO:0000256" key="3">
    <source>
        <dbReference type="ARBA" id="ARBA00022670"/>
    </source>
</evidence>
<feature type="domain" description="Peptidase S1" evidence="11">
    <location>
        <begin position="126"/>
        <end position="370"/>
    </location>
</feature>
<keyword evidence="3 9" id="KW-0645">Protease</keyword>
<dbReference type="PRINTS" id="PR00722">
    <property type="entry name" value="CHYMOTRYPSIN"/>
</dbReference>
<dbReference type="PROSITE" id="PS00134">
    <property type="entry name" value="TRYPSIN_HIS"/>
    <property type="match status" value="1"/>
</dbReference>
<dbReference type="CDD" id="cd00190">
    <property type="entry name" value="Tryp_SPc"/>
    <property type="match status" value="1"/>
</dbReference>
<dbReference type="InterPro" id="IPR009003">
    <property type="entry name" value="Peptidase_S1_PA"/>
</dbReference>
<evidence type="ECO:0000256" key="8">
    <source>
        <dbReference type="ARBA" id="ARBA00024195"/>
    </source>
</evidence>
<evidence type="ECO:0000256" key="9">
    <source>
        <dbReference type="RuleBase" id="RU363034"/>
    </source>
</evidence>
<dbReference type="PROSITE" id="PS00135">
    <property type="entry name" value="TRYPSIN_SER"/>
    <property type="match status" value="1"/>
</dbReference>
<keyword evidence="7" id="KW-1015">Disulfide bond</keyword>
<dbReference type="PANTHER" id="PTHR24264">
    <property type="entry name" value="TRYPSIN-RELATED"/>
    <property type="match status" value="1"/>
</dbReference>
<keyword evidence="13" id="KW-1185">Reference proteome</keyword>
<dbReference type="SMART" id="SM00680">
    <property type="entry name" value="CLIP"/>
    <property type="match status" value="1"/>
</dbReference>
<comment type="similarity">
    <text evidence="8">Belongs to the peptidase S1 family. CLIP subfamily.</text>
</comment>
<comment type="subcellular location">
    <subcellularLocation>
        <location evidence="1">Secreted</location>
    </subcellularLocation>
</comment>
<feature type="signal peptide" evidence="10">
    <location>
        <begin position="1"/>
        <end position="20"/>
    </location>
</feature>
<dbReference type="InterPro" id="IPR001254">
    <property type="entry name" value="Trypsin_dom"/>
</dbReference>
<evidence type="ECO:0000313" key="12">
    <source>
        <dbReference type="EMBL" id="KAK9506531.1"/>
    </source>
</evidence>
<keyword evidence="6 9" id="KW-0720">Serine protease</keyword>
<evidence type="ECO:0000256" key="5">
    <source>
        <dbReference type="ARBA" id="ARBA00022801"/>
    </source>
</evidence>
<gene>
    <name evidence="12" type="ORF">O3M35_008453</name>
</gene>
<dbReference type="InterPro" id="IPR018114">
    <property type="entry name" value="TRYPSIN_HIS"/>
</dbReference>
<dbReference type="InterPro" id="IPR001314">
    <property type="entry name" value="Peptidase_S1A"/>
</dbReference>
<protein>
    <recommendedName>
        <fullName evidence="11">Peptidase S1 domain-containing protein</fullName>
    </recommendedName>
</protein>
<evidence type="ECO:0000256" key="4">
    <source>
        <dbReference type="ARBA" id="ARBA00022729"/>
    </source>
</evidence>
<keyword evidence="5 9" id="KW-0378">Hydrolase</keyword>
<evidence type="ECO:0000256" key="10">
    <source>
        <dbReference type="SAM" id="SignalP"/>
    </source>
</evidence>
<evidence type="ECO:0000256" key="2">
    <source>
        <dbReference type="ARBA" id="ARBA00022525"/>
    </source>
</evidence>
<dbReference type="InterPro" id="IPR033116">
    <property type="entry name" value="TRYPSIN_SER"/>
</dbReference>
<accession>A0AAW1D729</accession>
<evidence type="ECO:0000256" key="1">
    <source>
        <dbReference type="ARBA" id="ARBA00004613"/>
    </source>
</evidence>
<name>A0AAW1D729_9HEMI</name>
<dbReference type="PROSITE" id="PS50240">
    <property type="entry name" value="TRYPSIN_DOM"/>
    <property type="match status" value="1"/>
</dbReference>
<dbReference type="GO" id="GO:0004252">
    <property type="term" value="F:serine-type endopeptidase activity"/>
    <property type="evidence" value="ECO:0007669"/>
    <property type="project" value="InterPro"/>
</dbReference>